<keyword evidence="10" id="KW-1185">Reference proteome</keyword>
<dbReference type="Pfam" id="PF04577">
    <property type="entry name" value="Glyco_transf_61"/>
    <property type="match status" value="1"/>
</dbReference>
<evidence type="ECO:0000313" key="10">
    <source>
        <dbReference type="Proteomes" id="UP000478837"/>
    </source>
</evidence>
<evidence type="ECO:0000256" key="2">
    <source>
        <dbReference type="ARBA" id="ARBA00022676"/>
    </source>
</evidence>
<evidence type="ECO:0000256" key="4">
    <source>
        <dbReference type="ARBA" id="ARBA00022692"/>
    </source>
</evidence>
<evidence type="ECO:0000256" key="1">
    <source>
        <dbReference type="ARBA" id="ARBA00004167"/>
    </source>
</evidence>
<dbReference type="AlphaFoldDB" id="A0A6L9MYB9"/>
<protein>
    <submittedName>
        <fullName evidence="9">DUF563 domain-containing protein</fullName>
    </submittedName>
</protein>
<dbReference type="GO" id="GO:0097363">
    <property type="term" value="F:protein O-acetylglucosaminyltransferase activity"/>
    <property type="evidence" value="ECO:0007669"/>
    <property type="project" value="TreeGrafter"/>
</dbReference>
<evidence type="ECO:0000313" key="9">
    <source>
        <dbReference type="EMBL" id="NDW23204.1"/>
    </source>
</evidence>
<dbReference type="GO" id="GO:0035269">
    <property type="term" value="P:protein O-linked glycosylation via mannose"/>
    <property type="evidence" value="ECO:0007669"/>
    <property type="project" value="TreeGrafter"/>
</dbReference>
<organism evidence="9 10">
    <name type="scientific">Alteromonas hispanica</name>
    <dbReference type="NCBI Taxonomy" id="315421"/>
    <lineage>
        <taxon>Bacteria</taxon>
        <taxon>Pseudomonadati</taxon>
        <taxon>Pseudomonadota</taxon>
        <taxon>Gammaproteobacteria</taxon>
        <taxon>Alteromonadales</taxon>
        <taxon>Alteromonadaceae</taxon>
        <taxon>Alteromonas/Salinimonas group</taxon>
        <taxon>Alteromonas</taxon>
    </lineage>
</organism>
<accession>A0A6L9MYB9</accession>
<keyword evidence="2" id="KW-0328">Glycosyltransferase</keyword>
<name>A0A6L9MYB9_9ALTE</name>
<evidence type="ECO:0000256" key="6">
    <source>
        <dbReference type="ARBA" id="ARBA00023136"/>
    </source>
</evidence>
<evidence type="ECO:0000256" key="3">
    <source>
        <dbReference type="ARBA" id="ARBA00022679"/>
    </source>
</evidence>
<proteinExistence type="predicted"/>
<dbReference type="EMBL" id="JAAAWP010000016">
    <property type="protein sequence ID" value="NDW23204.1"/>
    <property type="molecule type" value="Genomic_DNA"/>
</dbReference>
<gene>
    <name evidence="9" type="ORF">GTW09_16940</name>
</gene>
<dbReference type="InterPro" id="IPR049625">
    <property type="entry name" value="Glyco_transf_61_cat"/>
</dbReference>
<comment type="caution">
    <text evidence="9">The sequence shown here is derived from an EMBL/GenBank/DDBJ whole genome shotgun (WGS) entry which is preliminary data.</text>
</comment>
<evidence type="ECO:0000256" key="7">
    <source>
        <dbReference type="ARBA" id="ARBA00023180"/>
    </source>
</evidence>
<sequence>MQSVIEMLYQRLRFLAFGRNLLSKLFVSDNSLIQADILHVRHRIKSLSKAITLSGPAVFECAAGIKCEYGYRDSYAHNAKDAYLLKNLECNSITGLAYLVDDKVIATEAILNRKRPIGFVRLPLRKSQLVEGISYLANERNFYHFITEDLANILLLLRNNVPKLRIVLPGDVTWKAQLIKQFIDEDRFELVRVPKYCVVRQEYAFLVTKEPFDSYIHPFSIEVLRSNYVSRKDEGQPSKKLFISRRRAPSRDIKNSIEVEAFFEDLGFMVVCCEELTVASQIELFTNAHIVAGAHGAGFTNMLWAGENCRIIEIFEKGHMNFCYMSMASKLGFSYEYLTLKDDGSLSLEDIKI</sequence>
<dbReference type="Proteomes" id="UP000478837">
    <property type="component" value="Unassembled WGS sequence"/>
</dbReference>
<dbReference type="PANTHER" id="PTHR20961:SF38">
    <property type="entry name" value="PROTEIN O-LINKED-MANNOSE BETA-1,4-N-ACETYLGLUCOSAMINYLTRANSFERASE 2"/>
    <property type="match status" value="1"/>
</dbReference>
<evidence type="ECO:0000256" key="5">
    <source>
        <dbReference type="ARBA" id="ARBA00022989"/>
    </source>
</evidence>
<feature type="domain" description="Glycosyltransferase 61 catalytic" evidence="8">
    <location>
        <begin position="142"/>
        <end position="312"/>
    </location>
</feature>
<dbReference type="GO" id="GO:0016020">
    <property type="term" value="C:membrane"/>
    <property type="evidence" value="ECO:0007669"/>
    <property type="project" value="UniProtKB-SubCell"/>
</dbReference>
<dbReference type="InterPro" id="IPR007657">
    <property type="entry name" value="Glycosyltransferase_61"/>
</dbReference>
<evidence type="ECO:0000259" key="8">
    <source>
        <dbReference type="Pfam" id="PF04577"/>
    </source>
</evidence>
<comment type="subcellular location">
    <subcellularLocation>
        <location evidence="1">Membrane</location>
        <topology evidence="1">Single-pass membrane protein</topology>
    </subcellularLocation>
</comment>
<keyword evidence="4" id="KW-0812">Transmembrane</keyword>
<dbReference type="RefSeq" id="WP_163112807.1">
    <property type="nucleotide sequence ID" value="NZ_JAAAWP010000016.1"/>
</dbReference>
<keyword evidence="3" id="KW-0808">Transferase</keyword>
<reference evidence="9 10" key="1">
    <citation type="submission" date="2020-01" db="EMBL/GenBank/DDBJ databases">
        <title>Genomes of bacteria type strains.</title>
        <authorList>
            <person name="Chen J."/>
            <person name="Zhu S."/>
            <person name="Yang J."/>
        </authorList>
    </citation>
    <scope>NUCLEOTIDE SEQUENCE [LARGE SCALE GENOMIC DNA]</scope>
    <source>
        <strain evidence="9 10">LMG 22958</strain>
    </source>
</reference>
<dbReference type="PANTHER" id="PTHR20961">
    <property type="entry name" value="GLYCOSYLTRANSFERASE"/>
    <property type="match status" value="1"/>
</dbReference>
<keyword evidence="7" id="KW-0325">Glycoprotein</keyword>
<keyword evidence="6" id="KW-0472">Membrane</keyword>
<keyword evidence="5" id="KW-1133">Transmembrane helix</keyword>